<keyword evidence="4 7" id="KW-0554">One-carbon metabolism</keyword>
<dbReference type="AlphaFoldDB" id="A0A930VBN7"/>
<comment type="pathway">
    <text evidence="1 7">Cofactor biosynthesis; tetrahydrofolate biosynthesis; 5,6,7,8-tetrahydrofolate from 7,8-dihydrofolate: step 1/1.</text>
</comment>
<comment type="function">
    <text evidence="7">Key enzyme in folate metabolism. Catalyzes an essential reaction for de novo glycine and purine synthesis, and for DNA precursor synthesis.</text>
</comment>
<keyword evidence="11" id="KW-1185">Reference proteome</keyword>
<dbReference type="GO" id="GO:0046452">
    <property type="term" value="P:dihydrofolate metabolic process"/>
    <property type="evidence" value="ECO:0007669"/>
    <property type="project" value="TreeGrafter"/>
</dbReference>
<protein>
    <recommendedName>
        <fullName evidence="3 7">Dihydrofolate reductase</fullName>
        <ecNumber evidence="3 7">1.5.1.3</ecNumber>
    </recommendedName>
</protein>
<evidence type="ECO:0000256" key="6">
    <source>
        <dbReference type="ARBA" id="ARBA00023002"/>
    </source>
</evidence>
<evidence type="ECO:0000256" key="7">
    <source>
        <dbReference type="PIRNR" id="PIRNR000194"/>
    </source>
</evidence>
<evidence type="ECO:0000256" key="2">
    <source>
        <dbReference type="ARBA" id="ARBA00009539"/>
    </source>
</evidence>
<dbReference type="GO" id="GO:0006730">
    <property type="term" value="P:one-carbon metabolic process"/>
    <property type="evidence" value="ECO:0007669"/>
    <property type="project" value="UniProtKB-KW"/>
</dbReference>
<comment type="similarity">
    <text evidence="2 7 8">Belongs to the dihydrofolate reductase family.</text>
</comment>
<dbReference type="PANTHER" id="PTHR48069:SF3">
    <property type="entry name" value="DIHYDROFOLATE REDUCTASE"/>
    <property type="match status" value="1"/>
</dbReference>
<dbReference type="InterPro" id="IPR012259">
    <property type="entry name" value="DHFR"/>
</dbReference>
<comment type="catalytic activity">
    <reaction evidence="7">
        <text>(6S)-5,6,7,8-tetrahydrofolate + NADP(+) = 7,8-dihydrofolate + NADPH + H(+)</text>
        <dbReference type="Rhea" id="RHEA:15009"/>
        <dbReference type="ChEBI" id="CHEBI:15378"/>
        <dbReference type="ChEBI" id="CHEBI:57451"/>
        <dbReference type="ChEBI" id="CHEBI:57453"/>
        <dbReference type="ChEBI" id="CHEBI:57783"/>
        <dbReference type="ChEBI" id="CHEBI:58349"/>
        <dbReference type="EC" id="1.5.1.3"/>
    </reaction>
</comment>
<dbReference type="GO" id="GO:0005829">
    <property type="term" value="C:cytosol"/>
    <property type="evidence" value="ECO:0007669"/>
    <property type="project" value="TreeGrafter"/>
</dbReference>
<evidence type="ECO:0000256" key="4">
    <source>
        <dbReference type="ARBA" id="ARBA00022563"/>
    </source>
</evidence>
<dbReference type="PROSITE" id="PS51330">
    <property type="entry name" value="DHFR_2"/>
    <property type="match status" value="1"/>
</dbReference>
<dbReference type="Gene3D" id="3.40.430.10">
    <property type="entry name" value="Dihydrofolate Reductase, subunit A"/>
    <property type="match status" value="1"/>
</dbReference>
<dbReference type="SUPFAM" id="SSF53597">
    <property type="entry name" value="Dihydrofolate reductase-like"/>
    <property type="match status" value="1"/>
</dbReference>
<dbReference type="PRINTS" id="PR00070">
    <property type="entry name" value="DHFR"/>
</dbReference>
<dbReference type="GO" id="GO:0004146">
    <property type="term" value="F:dihydrofolate reductase activity"/>
    <property type="evidence" value="ECO:0007669"/>
    <property type="project" value="UniProtKB-EC"/>
</dbReference>
<dbReference type="GO" id="GO:0046654">
    <property type="term" value="P:tetrahydrofolate biosynthetic process"/>
    <property type="evidence" value="ECO:0007669"/>
    <property type="project" value="InterPro"/>
</dbReference>
<dbReference type="GO" id="GO:0050661">
    <property type="term" value="F:NADP binding"/>
    <property type="evidence" value="ECO:0007669"/>
    <property type="project" value="InterPro"/>
</dbReference>
<evidence type="ECO:0000256" key="1">
    <source>
        <dbReference type="ARBA" id="ARBA00004903"/>
    </source>
</evidence>
<evidence type="ECO:0000259" key="9">
    <source>
        <dbReference type="PROSITE" id="PS51330"/>
    </source>
</evidence>
<keyword evidence="5 7" id="KW-0521">NADP</keyword>
<evidence type="ECO:0000256" key="5">
    <source>
        <dbReference type="ARBA" id="ARBA00022857"/>
    </source>
</evidence>
<dbReference type="EC" id="1.5.1.3" evidence="3 7"/>
<name>A0A930VBN7_9ACTN</name>
<dbReference type="RefSeq" id="WP_194706644.1">
    <property type="nucleotide sequence ID" value="NZ_JADKPN010000004.1"/>
</dbReference>
<evidence type="ECO:0000256" key="3">
    <source>
        <dbReference type="ARBA" id="ARBA00012856"/>
    </source>
</evidence>
<keyword evidence="6 7" id="KW-0560">Oxidoreductase</keyword>
<dbReference type="PROSITE" id="PS00075">
    <property type="entry name" value="DHFR_1"/>
    <property type="match status" value="1"/>
</dbReference>
<dbReference type="CDD" id="cd00209">
    <property type="entry name" value="DHFR"/>
    <property type="match status" value="1"/>
</dbReference>
<accession>A0A930VBN7</accession>
<evidence type="ECO:0000313" key="11">
    <source>
        <dbReference type="Proteomes" id="UP000640489"/>
    </source>
</evidence>
<gene>
    <name evidence="10" type="ORF">ISU07_10075</name>
</gene>
<dbReference type="Proteomes" id="UP000640489">
    <property type="component" value="Unassembled WGS sequence"/>
</dbReference>
<dbReference type="PIRSF" id="PIRSF000194">
    <property type="entry name" value="DHFR"/>
    <property type="match status" value="1"/>
</dbReference>
<dbReference type="PANTHER" id="PTHR48069">
    <property type="entry name" value="DIHYDROFOLATE REDUCTASE"/>
    <property type="match status" value="1"/>
</dbReference>
<dbReference type="Pfam" id="PF00186">
    <property type="entry name" value="DHFR_1"/>
    <property type="match status" value="1"/>
</dbReference>
<organism evidence="10 11">
    <name type="scientific">Nocardioides islandensis</name>
    <dbReference type="NCBI Taxonomy" id="433663"/>
    <lineage>
        <taxon>Bacteria</taxon>
        <taxon>Bacillati</taxon>
        <taxon>Actinomycetota</taxon>
        <taxon>Actinomycetes</taxon>
        <taxon>Propionibacteriales</taxon>
        <taxon>Nocardioidaceae</taxon>
        <taxon>Nocardioides</taxon>
    </lineage>
</organism>
<dbReference type="InterPro" id="IPR001796">
    <property type="entry name" value="DHFR_dom"/>
</dbReference>
<dbReference type="EMBL" id="JADKPN010000004">
    <property type="protein sequence ID" value="MBF4763473.1"/>
    <property type="molecule type" value="Genomic_DNA"/>
</dbReference>
<dbReference type="GO" id="GO:0046655">
    <property type="term" value="P:folic acid metabolic process"/>
    <property type="evidence" value="ECO:0007669"/>
    <property type="project" value="TreeGrafter"/>
</dbReference>
<evidence type="ECO:0000313" key="10">
    <source>
        <dbReference type="EMBL" id="MBF4763473.1"/>
    </source>
</evidence>
<feature type="domain" description="DHFR" evidence="9">
    <location>
        <begin position="5"/>
        <end position="163"/>
    </location>
</feature>
<dbReference type="InterPro" id="IPR024072">
    <property type="entry name" value="DHFR-like_dom_sf"/>
</dbReference>
<dbReference type="InterPro" id="IPR017925">
    <property type="entry name" value="DHFR_CS"/>
</dbReference>
<proteinExistence type="inferred from homology"/>
<sequence length="163" mass="17411">MPSDRITLVAAVADNGVIGASGGIPWRIPEDFAHFKRVTLGHTLVMGRATYDSIGRALPGRTTIVLTRDPVWSAPDVLVAASLDEALALAAGLPGEVMVAGGAAVYAAALPVADAQVLTEVHLSPEGDTFYPSWDRSEWVEVRREPGPGLEWVWWERASATRP</sequence>
<reference evidence="10" key="1">
    <citation type="submission" date="2020-11" db="EMBL/GenBank/DDBJ databases">
        <title>Nocardioides sp. nov., isolated from Soil of Cynanchum wilfordii Hemsley rhizosphere.</title>
        <authorList>
            <person name="Lee J.-S."/>
            <person name="Suh M.K."/>
            <person name="Kim J.-S."/>
        </authorList>
    </citation>
    <scope>NUCLEOTIDE SEQUENCE</scope>
    <source>
        <strain evidence="10">KCTC 19275</strain>
    </source>
</reference>
<comment type="caution">
    <text evidence="10">The sequence shown here is derived from an EMBL/GenBank/DDBJ whole genome shotgun (WGS) entry which is preliminary data.</text>
</comment>
<evidence type="ECO:0000256" key="8">
    <source>
        <dbReference type="RuleBase" id="RU004474"/>
    </source>
</evidence>